<evidence type="ECO:0008006" key="4">
    <source>
        <dbReference type="Google" id="ProtNLM"/>
    </source>
</evidence>
<dbReference type="Gene3D" id="3.40.720.10">
    <property type="entry name" value="Alkaline Phosphatase, subunit A"/>
    <property type="match status" value="2"/>
</dbReference>
<protein>
    <recommendedName>
        <fullName evidence="4">Sulfatase N-terminal domain-containing protein</fullName>
    </recommendedName>
</protein>
<feature type="compositionally biased region" description="Low complexity" evidence="1">
    <location>
        <begin position="114"/>
        <end position="133"/>
    </location>
</feature>
<dbReference type="InterPro" id="IPR017850">
    <property type="entry name" value="Alkaline_phosphatase_core_sf"/>
</dbReference>
<dbReference type="SUPFAM" id="SSF53649">
    <property type="entry name" value="Alkaline phosphatase-like"/>
    <property type="match status" value="2"/>
</dbReference>
<dbReference type="Proteomes" id="UP001519460">
    <property type="component" value="Unassembled WGS sequence"/>
</dbReference>
<evidence type="ECO:0000313" key="2">
    <source>
        <dbReference type="EMBL" id="KAK7462617.1"/>
    </source>
</evidence>
<feature type="compositionally biased region" description="Low complexity" evidence="1">
    <location>
        <begin position="68"/>
        <end position="80"/>
    </location>
</feature>
<dbReference type="AlphaFoldDB" id="A0ABD0J659"/>
<feature type="compositionally biased region" description="Polar residues" evidence="1">
    <location>
        <begin position="92"/>
        <end position="113"/>
    </location>
</feature>
<dbReference type="InterPro" id="IPR004245">
    <property type="entry name" value="DUF229"/>
</dbReference>
<feature type="region of interest" description="Disordered" evidence="1">
    <location>
        <begin position="61"/>
        <end position="144"/>
    </location>
</feature>
<dbReference type="FunFam" id="3.40.720.10:FF:000017">
    <property type="entry name" value="Predicted protein"/>
    <property type="match status" value="1"/>
</dbReference>
<sequence length="1210" mass="136668">MACGVSKPAVVVALVSATLLSVVWMSGSIKPIFSGFTAKMASLPSPLQVQASAQEETIISRHETSKASIRTTSSSRLISRPKPSRDPHPTRKSSLPTTKISLPKTSTSLPTKRTSISTTATSVSTTKTSLPKTKTSENSFTNSPVHSRVPVAGCKIPEYNAFDPKVMKFIKTLQPHKCTREQGLTSVQGDTLTLNAAWLDKRKQRLLNCSFQAINRDSENAISFSKPTVFNSTVRPSADFIRVVCYTKEKSSSQGRNYTALHSVMAAKPDVEDVLDTRMRHYLKNRTSASSAPLKLGLPFDPNIHCFVPIPPKSTPSNLGLLFDPNVYQFVPIPPKSTPCKLGLPFDPNSGQAEERQRPLSVVMVGVDSVSRLNMIRHLQRTRYFLLERMQIGLNTFPNMLAMMTGRPRSNYSQPVLKKRPMDMLNTSFLWDEAAQLGYRTLFAEDYPQISIFNFAANGFKNPPTHYYYRPFELAKTKNKKLFGDGRNCYGTQPNDELILDYNLAFQRLFWDKPHFGLTFLTRSTHGTTNGASQIDDYHTRYLTSLVEEGLVNNTLFIFFSDHGIRWGDVRNTPQGGFEDNRPFMYLVFPPWFRERYPDLLHRVQQNAAHLVTPLDIHNTILDVFNLFHTDPPSARVTRPVFGISLFDEIPADRTCADAHIPLLFCVCLKNQPLNTSAPFAHQAGNALVASLNAALKKGSVTDKCHALQLRNVSKALEIEEGGQYVRNQCPSGQSKREERFLISPKSSPCNLGLPFDPNVYHFVPISPKSAPRNLGLPFDPNVYHFIPIPPKSFPCKLVLPFDPKIVRICRPGVTSVLALVCMTFLSVLWMNWYTDIFSQSSLLSEEHALLVSPFSEDLDSTTGSLNHLPWDGCKVPDYQPFGPDVKQFITKLPPYNCTRQPPLTTIDGDVLTLNTALLKERKEILSKCTYEEIKRISDFRIRFSKPVVFNSSVRLQAGFIRVVCYTRTNSSDKELVHTEFHPILTKKQDVEDELQSRMEHFLNLTSKNVGLNTLPNLLPLMSGKAFTDLSSHSLSSDHLDTLGIPFLWDELKNAGYRTLFAEDFPYLNIFHSLWGGFKRPPADHYYRVFELAKETNSELFSEKERCFGTQPNDELILNYTLAFQRLFRDKPHFGLTFLTRSTHDDVNNASQVAGYYSRYLTSLVDEGLVNNTLLIVFSDHGIRSGKIRDTPQGRRVYTKWSLLRQWHTL</sequence>
<keyword evidence="3" id="KW-1185">Reference proteome</keyword>
<proteinExistence type="predicted"/>
<dbReference type="Pfam" id="PF02995">
    <property type="entry name" value="DUF229"/>
    <property type="match status" value="2"/>
</dbReference>
<name>A0ABD0J659_9CAEN</name>
<reference evidence="2 3" key="1">
    <citation type="journal article" date="2023" name="Sci. Data">
        <title>Genome assembly of the Korean intertidal mud-creeper Batillaria attramentaria.</title>
        <authorList>
            <person name="Patra A.K."/>
            <person name="Ho P.T."/>
            <person name="Jun S."/>
            <person name="Lee S.J."/>
            <person name="Kim Y."/>
            <person name="Won Y.J."/>
        </authorList>
    </citation>
    <scope>NUCLEOTIDE SEQUENCE [LARGE SCALE GENOMIC DNA]</scope>
    <source>
        <strain evidence="2">Wonlab-2016</strain>
    </source>
</reference>
<organism evidence="2 3">
    <name type="scientific">Batillaria attramentaria</name>
    <dbReference type="NCBI Taxonomy" id="370345"/>
    <lineage>
        <taxon>Eukaryota</taxon>
        <taxon>Metazoa</taxon>
        <taxon>Spiralia</taxon>
        <taxon>Lophotrochozoa</taxon>
        <taxon>Mollusca</taxon>
        <taxon>Gastropoda</taxon>
        <taxon>Caenogastropoda</taxon>
        <taxon>Sorbeoconcha</taxon>
        <taxon>Cerithioidea</taxon>
        <taxon>Batillariidae</taxon>
        <taxon>Batillaria</taxon>
    </lineage>
</organism>
<dbReference type="CDD" id="cd16021">
    <property type="entry name" value="ALP_like"/>
    <property type="match status" value="1"/>
</dbReference>
<evidence type="ECO:0000313" key="3">
    <source>
        <dbReference type="Proteomes" id="UP001519460"/>
    </source>
</evidence>
<dbReference type="PANTHER" id="PTHR10974:SF1">
    <property type="entry name" value="FI08016P-RELATED"/>
    <property type="match status" value="1"/>
</dbReference>
<gene>
    <name evidence="2" type="ORF">BaRGS_00038344</name>
</gene>
<evidence type="ECO:0000256" key="1">
    <source>
        <dbReference type="SAM" id="MobiDB-lite"/>
    </source>
</evidence>
<dbReference type="EMBL" id="JACVVK020000614">
    <property type="protein sequence ID" value="KAK7462617.1"/>
    <property type="molecule type" value="Genomic_DNA"/>
</dbReference>
<dbReference type="PANTHER" id="PTHR10974">
    <property type="entry name" value="FI08016P-RELATED"/>
    <property type="match status" value="1"/>
</dbReference>
<accession>A0ABD0J659</accession>
<comment type="caution">
    <text evidence="2">The sequence shown here is derived from an EMBL/GenBank/DDBJ whole genome shotgun (WGS) entry which is preliminary data.</text>
</comment>